<sequence>MTAQPRLLVFGLGYTATRLASRLEARGWDITATTREGRGDTIVFDDKPAVLGALREATHIVSSVPPSGAGGRDPVLDAYGEAIALSGAQWVGYLSSTGVYGNRDGRWVDEDSELAPSPRAASRATADLAWQALRGDVRVFRLAGIYGPGRSVFDRIRAGTATRVEVPGQITNRIHVDDIVSAIIASFTAPPGVYNLADDDPTCQRAVVEYGCRLIGVEPPPLVGIDDPSLSAMARSFLADSKRVANTRAKDVLGWAPAYPDYRSGLKAILATERD</sequence>
<dbReference type="SUPFAM" id="SSF51735">
    <property type="entry name" value="NAD(P)-binding Rossmann-fold domains"/>
    <property type="match status" value="1"/>
</dbReference>
<dbReference type="AlphaFoldDB" id="A0A5C6UKY8"/>
<keyword evidence="1" id="KW-0520">NAD</keyword>
<evidence type="ECO:0000313" key="3">
    <source>
        <dbReference type="Proteomes" id="UP000321129"/>
    </source>
</evidence>
<dbReference type="Gene3D" id="3.40.50.720">
    <property type="entry name" value="NAD(P)-binding Rossmann-like Domain"/>
    <property type="match status" value="1"/>
</dbReference>
<name>A0A5C6UKY8_9SPHN</name>
<organism evidence="2 3">
    <name type="scientific">Flavisphingopyxis soli</name>
    <dbReference type="NCBI Taxonomy" id="2601267"/>
    <lineage>
        <taxon>Bacteria</taxon>
        <taxon>Pseudomonadati</taxon>
        <taxon>Pseudomonadota</taxon>
        <taxon>Alphaproteobacteria</taxon>
        <taxon>Sphingomonadales</taxon>
        <taxon>Sphingopyxidaceae</taxon>
        <taxon>Flavisphingopyxis</taxon>
    </lineage>
</organism>
<dbReference type="Proteomes" id="UP000321129">
    <property type="component" value="Unassembled WGS sequence"/>
</dbReference>
<protein>
    <submittedName>
        <fullName evidence="2">SDR family NAD(P)-dependent oxidoreductase</fullName>
    </submittedName>
</protein>
<keyword evidence="3" id="KW-1185">Reference proteome</keyword>
<dbReference type="PANTHER" id="PTHR43574">
    <property type="entry name" value="EPIMERASE-RELATED"/>
    <property type="match status" value="1"/>
</dbReference>
<reference evidence="2 3" key="1">
    <citation type="submission" date="2019-08" db="EMBL/GenBank/DDBJ databases">
        <title>Sphingorhabdus soil sp. nov., isolated from arctic soil.</title>
        <authorList>
            <person name="Liu Y."/>
        </authorList>
    </citation>
    <scope>NUCLEOTIDE SEQUENCE [LARGE SCALE GENOMIC DNA]</scope>
    <source>
        <strain evidence="2 3">D-2Q-5-6</strain>
    </source>
</reference>
<evidence type="ECO:0000256" key="1">
    <source>
        <dbReference type="ARBA" id="ARBA00023027"/>
    </source>
</evidence>
<gene>
    <name evidence="2" type="ORF">FSZ31_02480</name>
</gene>
<dbReference type="InterPro" id="IPR036291">
    <property type="entry name" value="NAD(P)-bd_dom_sf"/>
</dbReference>
<comment type="caution">
    <text evidence="2">The sequence shown here is derived from an EMBL/GenBank/DDBJ whole genome shotgun (WGS) entry which is preliminary data.</text>
</comment>
<dbReference type="OrthoDB" id="9808276at2"/>
<dbReference type="EMBL" id="VOPY01000001">
    <property type="protein sequence ID" value="TXC73627.1"/>
    <property type="molecule type" value="Genomic_DNA"/>
</dbReference>
<accession>A0A5C6UKY8</accession>
<dbReference type="RefSeq" id="WP_147121463.1">
    <property type="nucleotide sequence ID" value="NZ_VOPY01000001.1"/>
</dbReference>
<evidence type="ECO:0000313" key="2">
    <source>
        <dbReference type="EMBL" id="TXC73627.1"/>
    </source>
</evidence>
<proteinExistence type="predicted"/>